<evidence type="ECO:0000313" key="2">
    <source>
        <dbReference type="EMBL" id="BAT60122.1"/>
    </source>
</evidence>
<feature type="chain" id="PRO_5006615861" evidence="1">
    <location>
        <begin position="21"/>
        <end position="131"/>
    </location>
</feature>
<evidence type="ECO:0000256" key="1">
    <source>
        <dbReference type="SAM" id="SignalP"/>
    </source>
</evidence>
<accession>A0A0S3PW03</accession>
<proteinExistence type="predicted"/>
<reference evidence="2 3" key="1">
    <citation type="submission" date="2015-08" db="EMBL/GenBank/DDBJ databases">
        <title>Investigation of the bacterial diversity of lava forest soil.</title>
        <authorList>
            <person name="Lee J.S."/>
        </authorList>
    </citation>
    <scope>NUCLEOTIDE SEQUENCE [LARGE SCALE GENOMIC DNA]</scope>
    <source>
        <strain evidence="2 3">GJW-30</strain>
    </source>
</reference>
<name>A0A0S3PW03_9BRAD</name>
<feature type="signal peptide" evidence="1">
    <location>
        <begin position="1"/>
        <end position="20"/>
    </location>
</feature>
<evidence type="ECO:0000313" key="3">
    <source>
        <dbReference type="Proteomes" id="UP000236884"/>
    </source>
</evidence>
<dbReference type="KEGG" id="vgo:GJW-30_1_02657"/>
<dbReference type="Proteomes" id="UP000236884">
    <property type="component" value="Chromosome"/>
</dbReference>
<keyword evidence="3" id="KW-1185">Reference proteome</keyword>
<protein>
    <submittedName>
        <fullName evidence="2">Uncharacterized protein</fullName>
    </submittedName>
</protein>
<sequence>MQRIVIMAASLLFLSTHADAQQINSVKVSGFSNANKCSALGGSSVPPTITIRHSKAAGSIAISMRDDLSNGRVIDHGSTSVSADPSGVTVVKYAFLPPCNRSADRTSTYSFTVTGSNARSVKWATVAPGGR</sequence>
<dbReference type="RefSeq" id="WP_130364470.1">
    <property type="nucleotide sequence ID" value="NZ_AP014946.1"/>
</dbReference>
<dbReference type="EMBL" id="AP014946">
    <property type="protein sequence ID" value="BAT60122.1"/>
    <property type="molecule type" value="Genomic_DNA"/>
</dbReference>
<dbReference type="AlphaFoldDB" id="A0A0S3PW03"/>
<organism evidence="2 3">
    <name type="scientific">Variibacter gotjawalensis</name>
    <dbReference type="NCBI Taxonomy" id="1333996"/>
    <lineage>
        <taxon>Bacteria</taxon>
        <taxon>Pseudomonadati</taxon>
        <taxon>Pseudomonadota</taxon>
        <taxon>Alphaproteobacteria</taxon>
        <taxon>Hyphomicrobiales</taxon>
        <taxon>Nitrobacteraceae</taxon>
        <taxon>Variibacter</taxon>
    </lineage>
</organism>
<keyword evidence="1" id="KW-0732">Signal</keyword>
<gene>
    <name evidence="2" type="ORF">GJW-30_1_02657</name>
</gene>